<dbReference type="InterPro" id="IPR031161">
    <property type="entry name" value="Peptidase_M60_dom"/>
</dbReference>
<sequence length="459" mass="51273">MKITLLRLAILCTAFQTIASCKKAANPAETAEKQVTQPAQTSAANPNLYTTVGTNIQEFNELKDAGSENTRLQLGAYWTDFDPTGFYLAPNASMQITVQQLLGTRRPQILIGTYSRYTNKWNPQVINLNTGTNTITADSNGGLIWVRFGTNQTPNSKVRITFNSGHQRVPIYIKNATTATSWASQIATYSNVPDVILIGDRVYQVYSRSRAQSTQTQDNNYVLAKADQTMNVQEAFSGLDGSAPQHQRNVNSRLLLTETDNPDYWMVATYYRTAYVTAAAPAAFTSMIGGQDGWGPWHELGHMHQQQPWKWSTLGEVTVNIYSLAVERAMGVTPSRLKRENKWAAALTWIANPSTTKDFNSSSMAGDVWTRLCMFEQLRLAFGENFYKNLHKVTRVEQPAVSTDAQKMRYFMLKSCTVSGRNLTNFFKKWGFQVDASVYTEIANLGLPQPVVEPSTLSE</sequence>
<dbReference type="PANTHER" id="PTHR15730">
    <property type="entry name" value="EXPERIMENTAL AUTOIMMUNE PROSTATITIS ANTIGEN 2-RELATED"/>
    <property type="match status" value="1"/>
</dbReference>
<dbReference type="InterPro" id="IPR051244">
    <property type="entry name" value="TCAF"/>
</dbReference>
<dbReference type="InterPro" id="IPR035423">
    <property type="entry name" value="M60-like_N"/>
</dbReference>
<dbReference type="Pfam" id="PF13402">
    <property type="entry name" value="Peptidase_M60"/>
    <property type="match status" value="1"/>
</dbReference>
<dbReference type="PANTHER" id="PTHR15730:SF5">
    <property type="entry name" value="SI:CH211-210B2.2-RELATED"/>
    <property type="match status" value="1"/>
</dbReference>
<dbReference type="Proteomes" id="UP000240912">
    <property type="component" value="Unassembled WGS sequence"/>
</dbReference>
<dbReference type="Pfam" id="PF17291">
    <property type="entry name" value="M60-like_N"/>
    <property type="match status" value="1"/>
</dbReference>
<evidence type="ECO:0000259" key="2">
    <source>
        <dbReference type="PROSITE" id="PS51723"/>
    </source>
</evidence>
<evidence type="ECO:0000313" key="4">
    <source>
        <dbReference type="Proteomes" id="UP000240912"/>
    </source>
</evidence>
<dbReference type="InterPro" id="IPR042279">
    <property type="entry name" value="Pep_M60_3"/>
</dbReference>
<feature type="signal peptide" evidence="1">
    <location>
        <begin position="1"/>
        <end position="19"/>
    </location>
</feature>
<dbReference type="OrthoDB" id="197688at2"/>
<proteinExistence type="predicted"/>
<dbReference type="AlphaFoldDB" id="A0A2T3HIM5"/>
<dbReference type="Gene3D" id="3.40.390.80">
    <property type="entry name" value="Peptidase M60, enhancin-like domain 2"/>
    <property type="match status" value="1"/>
</dbReference>
<keyword evidence="4" id="KW-1185">Reference proteome</keyword>
<keyword evidence="1" id="KW-0732">Signal</keyword>
<evidence type="ECO:0000256" key="1">
    <source>
        <dbReference type="SAM" id="SignalP"/>
    </source>
</evidence>
<dbReference type="SMART" id="SM01276">
    <property type="entry name" value="M60-like"/>
    <property type="match status" value="1"/>
</dbReference>
<dbReference type="EMBL" id="PYLS01000006">
    <property type="protein sequence ID" value="PST82289.1"/>
    <property type="molecule type" value="Genomic_DNA"/>
</dbReference>
<feature type="chain" id="PRO_5015706294" description="Peptidase M60 domain-containing protein" evidence="1">
    <location>
        <begin position="20"/>
        <end position="459"/>
    </location>
</feature>
<dbReference type="Gene3D" id="2.60.120.1250">
    <property type="entry name" value="Peptidase M60, enhancin-like domain 1"/>
    <property type="match status" value="1"/>
</dbReference>
<organism evidence="3 4">
    <name type="scientific">Pedobacter yulinensis</name>
    <dbReference type="NCBI Taxonomy" id="2126353"/>
    <lineage>
        <taxon>Bacteria</taxon>
        <taxon>Pseudomonadati</taxon>
        <taxon>Bacteroidota</taxon>
        <taxon>Sphingobacteriia</taxon>
        <taxon>Sphingobacteriales</taxon>
        <taxon>Sphingobacteriaceae</taxon>
        <taxon>Pedobacter</taxon>
    </lineage>
</organism>
<reference evidence="3 4" key="1">
    <citation type="submission" date="2018-03" db="EMBL/GenBank/DDBJ databases">
        <authorList>
            <person name="Keele B.F."/>
        </authorList>
    </citation>
    <scope>NUCLEOTIDE SEQUENCE [LARGE SCALE GENOMIC DNA]</scope>
    <source>
        <strain evidence="3 4">YL28-9</strain>
    </source>
</reference>
<accession>A0A2T3HIM5</accession>
<dbReference type="PROSITE" id="PS51257">
    <property type="entry name" value="PROKAR_LIPOPROTEIN"/>
    <property type="match status" value="1"/>
</dbReference>
<feature type="domain" description="Peptidase M60" evidence="2">
    <location>
        <begin position="79"/>
        <end position="383"/>
    </location>
</feature>
<dbReference type="RefSeq" id="WP_107216473.1">
    <property type="nucleotide sequence ID" value="NZ_KZ686270.1"/>
</dbReference>
<dbReference type="Gene3D" id="1.10.390.30">
    <property type="entry name" value="Peptidase M60, enhancin-like domain 3"/>
    <property type="match status" value="1"/>
</dbReference>
<dbReference type="PROSITE" id="PS51723">
    <property type="entry name" value="PEPTIDASE_M60"/>
    <property type="match status" value="1"/>
</dbReference>
<gene>
    <name evidence="3" type="ORF">C7T94_15980</name>
</gene>
<comment type="caution">
    <text evidence="3">The sequence shown here is derived from an EMBL/GenBank/DDBJ whole genome shotgun (WGS) entry which is preliminary data.</text>
</comment>
<evidence type="ECO:0000313" key="3">
    <source>
        <dbReference type="EMBL" id="PST82289.1"/>
    </source>
</evidence>
<protein>
    <recommendedName>
        <fullName evidence="2">Peptidase M60 domain-containing protein</fullName>
    </recommendedName>
</protein>
<name>A0A2T3HIM5_9SPHI</name>